<dbReference type="Proteomes" id="UP000678489">
    <property type="component" value="Segment"/>
</dbReference>
<keyword evidence="3" id="KW-1185">Reference proteome</keyword>
<accession>A0A8E7FN36</accession>
<proteinExistence type="predicted"/>
<dbReference type="EMBL" id="MW689258">
    <property type="protein sequence ID" value="QVW27773.1"/>
    <property type="molecule type" value="Genomic_DNA"/>
</dbReference>
<organism evidence="2 3">
    <name type="scientific">Hafnia phage Pocis76</name>
    <dbReference type="NCBI Taxonomy" id="2831174"/>
    <lineage>
        <taxon>Viruses</taxon>
        <taxon>Duplodnaviria</taxon>
        <taxon>Heunggongvirae</taxon>
        <taxon>Uroviricota</taxon>
        <taxon>Caudoviricetes</taxon>
        <taxon>Drexlerviridae</taxon>
        <taxon>Tempevirinae</taxon>
        <taxon>Pocisvirus</taxon>
        <taxon>Pocisvirus pocis76</taxon>
    </lineage>
</organism>
<protein>
    <submittedName>
        <fullName evidence="2">Uncharacterized protein</fullName>
    </submittedName>
</protein>
<keyword evidence="1" id="KW-0472">Membrane</keyword>
<feature type="transmembrane region" description="Helical" evidence="1">
    <location>
        <begin position="12"/>
        <end position="36"/>
    </location>
</feature>
<sequence>MRNLVDNIALYCVGAMAVTAGVGLIGAIGFIAYHVIAGV</sequence>
<evidence type="ECO:0000313" key="2">
    <source>
        <dbReference type="EMBL" id="QVW27773.1"/>
    </source>
</evidence>
<keyword evidence="1" id="KW-1133">Transmembrane helix</keyword>
<name>A0A8E7FN36_9CAUD</name>
<evidence type="ECO:0000313" key="3">
    <source>
        <dbReference type="Proteomes" id="UP000678489"/>
    </source>
</evidence>
<evidence type="ECO:0000256" key="1">
    <source>
        <dbReference type="SAM" id="Phobius"/>
    </source>
</evidence>
<keyword evidence="1" id="KW-0812">Transmembrane</keyword>
<reference evidence="2" key="1">
    <citation type="submission" date="2021-03" db="EMBL/GenBank/DDBJ databases">
        <title>Complete genome sequence of Hafnia phage Pocis76.</title>
        <authorList>
            <person name="Dislers A."/>
            <person name="Zrelovs N."/>
            <person name="Kazaks A."/>
        </authorList>
    </citation>
    <scope>NUCLEOTIDE SEQUENCE</scope>
</reference>